<organism evidence="1 2">
    <name type="scientific">Zopfia rhizophila CBS 207.26</name>
    <dbReference type="NCBI Taxonomy" id="1314779"/>
    <lineage>
        <taxon>Eukaryota</taxon>
        <taxon>Fungi</taxon>
        <taxon>Dikarya</taxon>
        <taxon>Ascomycota</taxon>
        <taxon>Pezizomycotina</taxon>
        <taxon>Dothideomycetes</taxon>
        <taxon>Dothideomycetes incertae sedis</taxon>
        <taxon>Zopfiaceae</taxon>
        <taxon>Zopfia</taxon>
    </lineage>
</organism>
<accession>A0A6A6DD59</accession>
<keyword evidence="2" id="KW-1185">Reference proteome</keyword>
<protein>
    <submittedName>
        <fullName evidence="1">Uncharacterized protein</fullName>
    </submittedName>
</protein>
<gene>
    <name evidence="1" type="ORF">K469DRAFT_721186</name>
</gene>
<proteinExistence type="predicted"/>
<evidence type="ECO:0000313" key="2">
    <source>
        <dbReference type="Proteomes" id="UP000800200"/>
    </source>
</evidence>
<dbReference type="OrthoDB" id="3772764at2759"/>
<evidence type="ECO:0000313" key="1">
    <source>
        <dbReference type="EMBL" id="KAF2176923.1"/>
    </source>
</evidence>
<reference evidence="1" key="1">
    <citation type="journal article" date="2020" name="Stud. Mycol.">
        <title>101 Dothideomycetes genomes: a test case for predicting lifestyles and emergence of pathogens.</title>
        <authorList>
            <person name="Haridas S."/>
            <person name="Albert R."/>
            <person name="Binder M."/>
            <person name="Bloem J."/>
            <person name="Labutti K."/>
            <person name="Salamov A."/>
            <person name="Andreopoulos B."/>
            <person name="Baker S."/>
            <person name="Barry K."/>
            <person name="Bills G."/>
            <person name="Bluhm B."/>
            <person name="Cannon C."/>
            <person name="Castanera R."/>
            <person name="Culley D."/>
            <person name="Daum C."/>
            <person name="Ezra D."/>
            <person name="Gonzalez J."/>
            <person name="Henrissat B."/>
            <person name="Kuo A."/>
            <person name="Liang C."/>
            <person name="Lipzen A."/>
            <person name="Lutzoni F."/>
            <person name="Magnuson J."/>
            <person name="Mondo S."/>
            <person name="Nolan M."/>
            <person name="Ohm R."/>
            <person name="Pangilinan J."/>
            <person name="Park H.-J."/>
            <person name="Ramirez L."/>
            <person name="Alfaro M."/>
            <person name="Sun H."/>
            <person name="Tritt A."/>
            <person name="Yoshinaga Y."/>
            <person name="Zwiers L.-H."/>
            <person name="Turgeon B."/>
            <person name="Goodwin S."/>
            <person name="Spatafora J."/>
            <person name="Crous P."/>
            <person name="Grigoriev I."/>
        </authorList>
    </citation>
    <scope>NUCLEOTIDE SEQUENCE</scope>
    <source>
        <strain evidence="1">CBS 207.26</strain>
    </source>
</reference>
<name>A0A6A6DD59_9PEZI</name>
<feature type="non-terminal residue" evidence="1">
    <location>
        <position position="1"/>
    </location>
</feature>
<dbReference type="AlphaFoldDB" id="A0A6A6DD59"/>
<sequence>MTLRGQTEAHLYDTKDYNAHVRSHLLYDRATAVSPIHVEPFHLRRSLQRRGSASNTKPTRRSAGFDFHGCLTLSSLIPLLSHRISLQRAETSSRLLLSLGIGYGGLERYKDGVGLIKSFVRSAEGTMAA</sequence>
<dbReference type="EMBL" id="ML994698">
    <property type="protein sequence ID" value="KAF2176923.1"/>
    <property type="molecule type" value="Genomic_DNA"/>
</dbReference>
<dbReference type="Proteomes" id="UP000800200">
    <property type="component" value="Unassembled WGS sequence"/>
</dbReference>